<evidence type="ECO:0000313" key="4">
    <source>
        <dbReference type="EMBL" id="RDX94050.1"/>
    </source>
</evidence>
<dbReference type="OrthoDB" id="1747743at2759"/>
<dbReference type="FunFam" id="3.30.70.270:FF:000020">
    <property type="entry name" value="Transposon Tf2-6 polyprotein-like Protein"/>
    <property type="match status" value="1"/>
</dbReference>
<dbReference type="GO" id="GO:0003824">
    <property type="term" value="F:catalytic activity"/>
    <property type="evidence" value="ECO:0007669"/>
    <property type="project" value="UniProtKB-KW"/>
</dbReference>
<dbReference type="CDD" id="cd01647">
    <property type="entry name" value="RT_LTR"/>
    <property type="match status" value="1"/>
</dbReference>
<gene>
    <name evidence="4" type="primary">pol</name>
    <name evidence="4" type="ORF">CR513_23604</name>
</gene>
<sequence length="399" mass="45835">MPKGLPPIRGSENQIDFMPSSSLPNCLAYSSNLEESKEIQRQAIQLLDKGLVRESKSSCLVLVILVPKKDGTWCMCMDCWPINFITIRYRHSIPCLDDFLDELYGVCVCIFQNRFMKWISLDKGMNGKLLSKLKSWTIWMVVMPFRLTNAPSTFMRLMNHVLRSLIGKCVVVYFDDILVCSKCIDDHILHVKSVLLLLKQECLYVSLEKCTLCIFEVVFLGYVVGSKGVKVDSEKVKAIKNWPAPKIIGEVRSFHGLASSYRCFVKEFSTLSSPLNEIVKENIGFKWEESEERDFQALKERLPNASILALPNFSKIFKLECDASNVEVGAILLQEGHPMAYFSEKLKSAQLNFSTYDKELYALIRALQVWQHYLLPKEFVIHNDREALKHLRNQNNLNK</sequence>
<dbReference type="EMBL" id="QJKJ01004467">
    <property type="protein sequence ID" value="RDX94050.1"/>
    <property type="molecule type" value="Genomic_DNA"/>
</dbReference>
<comment type="caution">
    <text evidence="4">The sequence shown here is derived from an EMBL/GenBank/DDBJ whole genome shotgun (WGS) entry which is preliminary data.</text>
</comment>
<dbReference type="Gene3D" id="3.10.10.10">
    <property type="entry name" value="HIV Type 1 Reverse Transcriptase, subunit A, domain 1"/>
    <property type="match status" value="1"/>
</dbReference>
<dbReference type="Proteomes" id="UP000257109">
    <property type="component" value="Unassembled WGS sequence"/>
</dbReference>
<dbReference type="InterPro" id="IPR043502">
    <property type="entry name" value="DNA/RNA_pol_sf"/>
</dbReference>
<feature type="domain" description="Reverse transcriptase" evidence="2">
    <location>
        <begin position="141"/>
        <end position="223"/>
    </location>
</feature>
<dbReference type="InterPro" id="IPR050951">
    <property type="entry name" value="Retrovirus_Pol_polyprotein"/>
</dbReference>
<dbReference type="PANTHER" id="PTHR37984:SF5">
    <property type="entry name" value="PROTEIN NYNRIN-LIKE"/>
    <property type="match status" value="1"/>
</dbReference>
<evidence type="ECO:0000313" key="5">
    <source>
        <dbReference type="Proteomes" id="UP000257109"/>
    </source>
</evidence>
<evidence type="ECO:0000256" key="1">
    <source>
        <dbReference type="ARBA" id="ARBA00023268"/>
    </source>
</evidence>
<reference evidence="4" key="1">
    <citation type="submission" date="2018-05" db="EMBL/GenBank/DDBJ databases">
        <title>Draft genome of Mucuna pruriens seed.</title>
        <authorList>
            <person name="Nnadi N.E."/>
            <person name="Vos R."/>
            <person name="Hasami M.H."/>
            <person name="Devisetty U.K."/>
            <person name="Aguiy J.C."/>
        </authorList>
    </citation>
    <scope>NUCLEOTIDE SEQUENCE [LARGE SCALE GENOMIC DNA]</scope>
    <source>
        <strain evidence="4">JCA_2017</strain>
    </source>
</reference>
<dbReference type="CDD" id="cd09274">
    <property type="entry name" value="RNase_HI_RT_Ty3"/>
    <property type="match status" value="1"/>
</dbReference>
<keyword evidence="5" id="KW-1185">Reference proteome</keyword>
<dbReference type="Gene3D" id="3.30.70.270">
    <property type="match status" value="2"/>
</dbReference>
<evidence type="ECO:0000259" key="2">
    <source>
        <dbReference type="Pfam" id="PF00078"/>
    </source>
</evidence>
<dbReference type="PANTHER" id="PTHR37984">
    <property type="entry name" value="PROTEIN CBG26694"/>
    <property type="match status" value="1"/>
</dbReference>
<feature type="non-terminal residue" evidence="4">
    <location>
        <position position="1"/>
    </location>
</feature>
<dbReference type="InterPro" id="IPR041577">
    <property type="entry name" value="RT_RNaseH_2"/>
</dbReference>
<dbReference type="AlphaFoldDB" id="A0A371GU24"/>
<evidence type="ECO:0000259" key="3">
    <source>
        <dbReference type="Pfam" id="PF17919"/>
    </source>
</evidence>
<dbReference type="InterPro" id="IPR043128">
    <property type="entry name" value="Rev_trsase/Diguanyl_cyclase"/>
</dbReference>
<name>A0A371GU24_MUCPR</name>
<proteinExistence type="predicted"/>
<protein>
    <submittedName>
        <fullName evidence="4">Retrovirus-related Pol polyprotein from transposon 17.6</fullName>
    </submittedName>
</protein>
<feature type="domain" description="Reverse transcriptase/retrotransposon-derived protein RNase H-like" evidence="3">
    <location>
        <begin position="287"/>
        <end position="381"/>
    </location>
</feature>
<accession>A0A371GU24</accession>
<dbReference type="Pfam" id="PF17919">
    <property type="entry name" value="RT_RNaseH_2"/>
    <property type="match status" value="1"/>
</dbReference>
<dbReference type="SUPFAM" id="SSF56672">
    <property type="entry name" value="DNA/RNA polymerases"/>
    <property type="match status" value="1"/>
</dbReference>
<dbReference type="FunFam" id="3.30.70.270:FF:000003">
    <property type="entry name" value="Transposon Ty3-G Gag-Pol polyprotein"/>
    <property type="match status" value="1"/>
</dbReference>
<dbReference type="InterPro" id="IPR000477">
    <property type="entry name" value="RT_dom"/>
</dbReference>
<keyword evidence="1" id="KW-0511">Multifunctional enzyme</keyword>
<dbReference type="Pfam" id="PF00078">
    <property type="entry name" value="RVT_1"/>
    <property type="match status" value="1"/>
</dbReference>
<organism evidence="4 5">
    <name type="scientific">Mucuna pruriens</name>
    <name type="common">Velvet bean</name>
    <name type="synonym">Dolichos pruriens</name>
    <dbReference type="NCBI Taxonomy" id="157652"/>
    <lineage>
        <taxon>Eukaryota</taxon>
        <taxon>Viridiplantae</taxon>
        <taxon>Streptophyta</taxon>
        <taxon>Embryophyta</taxon>
        <taxon>Tracheophyta</taxon>
        <taxon>Spermatophyta</taxon>
        <taxon>Magnoliopsida</taxon>
        <taxon>eudicotyledons</taxon>
        <taxon>Gunneridae</taxon>
        <taxon>Pentapetalae</taxon>
        <taxon>rosids</taxon>
        <taxon>fabids</taxon>
        <taxon>Fabales</taxon>
        <taxon>Fabaceae</taxon>
        <taxon>Papilionoideae</taxon>
        <taxon>50 kb inversion clade</taxon>
        <taxon>NPAAA clade</taxon>
        <taxon>indigoferoid/millettioid clade</taxon>
        <taxon>Phaseoleae</taxon>
        <taxon>Mucuna</taxon>
    </lineage>
</organism>